<evidence type="ECO:0000256" key="4">
    <source>
        <dbReference type="ARBA" id="ARBA00022840"/>
    </source>
</evidence>
<keyword evidence="2" id="KW-0378">Hydrolase</keyword>
<dbReference type="SMART" id="SM00487">
    <property type="entry name" value="DEXDc"/>
    <property type="match status" value="1"/>
</dbReference>
<dbReference type="Proteomes" id="UP000293854">
    <property type="component" value="Unassembled WGS sequence"/>
</dbReference>
<dbReference type="SUPFAM" id="SSF52540">
    <property type="entry name" value="P-loop containing nucleoside triphosphate hydrolases"/>
    <property type="match status" value="1"/>
</dbReference>
<dbReference type="Pfam" id="PF00270">
    <property type="entry name" value="DEAD"/>
    <property type="match status" value="1"/>
</dbReference>
<reference evidence="11 12" key="1">
    <citation type="submission" date="2018-11" db="EMBL/GenBank/DDBJ databases">
        <title>Genomic profiling of Staphylococcus species from a Poultry farm system in KwaZulu-Natal, South Africa.</title>
        <authorList>
            <person name="Amoako D.G."/>
            <person name="Somboro A.M."/>
            <person name="Abia A.L.K."/>
            <person name="Bester L.A."/>
            <person name="Essack S.Y."/>
        </authorList>
    </citation>
    <scope>NUCLEOTIDE SEQUENCE [LARGE SCALE GENOMIC DNA]</scope>
    <source>
        <strain evidence="11 12">SA11</strain>
    </source>
</reference>
<dbReference type="EMBL" id="RQTE01000412">
    <property type="protein sequence ID" value="RZH99807.1"/>
    <property type="molecule type" value="Genomic_DNA"/>
</dbReference>
<evidence type="ECO:0000256" key="2">
    <source>
        <dbReference type="ARBA" id="ARBA00022801"/>
    </source>
</evidence>
<dbReference type="EMBL" id="CP068073">
    <property type="protein sequence ID" value="QQS83458.1"/>
    <property type="molecule type" value="Genomic_DNA"/>
</dbReference>
<name>A0A143P888_9STAP</name>
<feature type="domain" description="Helicase C-terminal" evidence="9">
    <location>
        <begin position="213"/>
        <end position="367"/>
    </location>
</feature>
<evidence type="ECO:0000313" key="12">
    <source>
        <dbReference type="Proteomes" id="UP000293854"/>
    </source>
</evidence>
<dbReference type="Pfam" id="PF16124">
    <property type="entry name" value="RecQ_Zn_bind"/>
    <property type="match status" value="1"/>
</dbReference>
<dbReference type="GO" id="GO:0006310">
    <property type="term" value="P:DNA recombination"/>
    <property type="evidence" value="ECO:0007669"/>
    <property type="project" value="InterPro"/>
</dbReference>
<dbReference type="InterPro" id="IPR002464">
    <property type="entry name" value="DNA/RNA_helicase_DEAH_CS"/>
</dbReference>
<dbReference type="PROSITE" id="PS51194">
    <property type="entry name" value="HELICASE_CTER"/>
    <property type="match status" value="1"/>
</dbReference>
<dbReference type="KEGG" id="scv:A4G25_01905"/>
<reference evidence="10 13" key="2">
    <citation type="submission" date="2021-01" db="EMBL/GenBank/DDBJ databases">
        <title>FDA dAtabase for Regulatory Grade micrObial Sequences (FDA-ARGOS): Supporting development and validation of Infectious Disease Dx tests.</title>
        <authorList>
            <person name="Sproer C."/>
            <person name="Gronow S."/>
            <person name="Severitt S."/>
            <person name="Schroder I."/>
            <person name="Tallon L."/>
            <person name="Sadzewicz L."/>
            <person name="Zhao X."/>
            <person name="Boylan J."/>
            <person name="Ott S."/>
            <person name="Bowen H."/>
            <person name="Vavikolanu K."/>
            <person name="Mehta A."/>
            <person name="Aluvathingal J."/>
            <person name="Nadendla S."/>
            <person name="Lowell S."/>
            <person name="Myers T."/>
            <person name="Yan Y."/>
            <person name="Sichtig H."/>
        </authorList>
    </citation>
    <scope>NUCLEOTIDE SEQUENCE [LARGE SCALE GENOMIC DNA]</scope>
    <source>
        <strain evidence="10 13">FDAARGOS_1148</strain>
    </source>
</reference>
<feature type="domain" description="Helicase ATP-binding" evidence="8">
    <location>
        <begin position="23"/>
        <end position="190"/>
    </location>
</feature>
<dbReference type="GO" id="GO:0030894">
    <property type="term" value="C:replisome"/>
    <property type="evidence" value="ECO:0007669"/>
    <property type="project" value="TreeGrafter"/>
</dbReference>
<dbReference type="Pfam" id="PF00271">
    <property type="entry name" value="Helicase_C"/>
    <property type="match status" value="1"/>
</dbReference>
<dbReference type="NCBIfam" id="TIGR00614">
    <property type="entry name" value="recQ_fam"/>
    <property type="match status" value="1"/>
</dbReference>
<dbReference type="GeneID" id="93726601"/>
<dbReference type="GO" id="GO:0043138">
    <property type="term" value="F:3'-5' DNA helicase activity"/>
    <property type="evidence" value="ECO:0007669"/>
    <property type="project" value="TreeGrafter"/>
</dbReference>
<evidence type="ECO:0000313" key="13">
    <source>
        <dbReference type="Proteomes" id="UP000595942"/>
    </source>
</evidence>
<protein>
    <recommendedName>
        <fullName evidence="6">ATP-dependent DNA helicase RecQ</fullName>
    </recommendedName>
    <alternativeName>
        <fullName evidence="7">DNA 3'-5' helicase RecQ</fullName>
    </alternativeName>
</protein>
<dbReference type="GO" id="GO:0016787">
    <property type="term" value="F:hydrolase activity"/>
    <property type="evidence" value="ECO:0007669"/>
    <property type="project" value="UniProtKB-KW"/>
</dbReference>
<organism evidence="11 12">
    <name type="scientific">Staphylococcus condimenti</name>
    <dbReference type="NCBI Taxonomy" id="70255"/>
    <lineage>
        <taxon>Bacteria</taxon>
        <taxon>Bacillati</taxon>
        <taxon>Bacillota</taxon>
        <taxon>Bacilli</taxon>
        <taxon>Bacillales</taxon>
        <taxon>Staphylococcaceae</taxon>
        <taxon>Staphylococcus</taxon>
    </lineage>
</organism>
<dbReference type="OrthoDB" id="9763310at2"/>
<evidence type="ECO:0000256" key="3">
    <source>
        <dbReference type="ARBA" id="ARBA00022806"/>
    </source>
</evidence>
<proteinExistence type="predicted"/>
<dbReference type="SMART" id="SM00490">
    <property type="entry name" value="HELICc"/>
    <property type="match status" value="1"/>
</dbReference>
<dbReference type="GO" id="GO:0043590">
    <property type="term" value="C:bacterial nucleoid"/>
    <property type="evidence" value="ECO:0007669"/>
    <property type="project" value="TreeGrafter"/>
</dbReference>
<dbReference type="RefSeq" id="WP_047131043.1">
    <property type="nucleotide sequence ID" value="NZ_CP015114.1"/>
</dbReference>
<dbReference type="InterPro" id="IPR014001">
    <property type="entry name" value="Helicase_ATP-bd"/>
</dbReference>
<keyword evidence="1" id="KW-0547">Nucleotide-binding</keyword>
<evidence type="ECO:0000256" key="6">
    <source>
        <dbReference type="ARBA" id="ARBA00044535"/>
    </source>
</evidence>
<dbReference type="CDD" id="cd17920">
    <property type="entry name" value="DEXHc_RecQ"/>
    <property type="match status" value="1"/>
</dbReference>
<evidence type="ECO:0000256" key="1">
    <source>
        <dbReference type="ARBA" id="ARBA00022741"/>
    </source>
</evidence>
<dbReference type="GO" id="GO:0003677">
    <property type="term" value="F:DNA binding"/>
    <property type="evidence" value="ECO:0007669"/>
    <property type="project" value="UniProtKB-KW"/>
</dbReference>
<evidence type="ECO:0000256" key="7">
    <source>
        <dbReference type="ARBA" id="ARBA00044550"/>
    </source>
</evidence>
<dbReference type="PROSITE" id="PS51192">
    <property type="entry name" value="HELICASE_ATP_BIND_1"/>
    <property type="match status" value="1"/>
</dbReference>
<keyword evidence="13" id="KW-1185">Reference proteome</keyword>
<dbReference type="PANTHER" id="PTHR13710">
    <property type="entry name" value="DNA HELICASE RECQ FAMILY MEMBER"/>
    <property type="match status" value="1"/>
</dbReference>
<sequence length="460" mass="53025">MLQKALQEWFGFDDFNPGQEAIIQSVLDNQNTLGILPTGSGKSLCYQLPTYINQKPTLIISPLISLMDDQVMQMKKKGERSVCYVHSGMSLEEKNKNLKFIKKSKFIFLSPEFILNRDNINFLRDIDLGLIVLDEAHCITEWGYDFRPHYALVGKITDRFPKATVLALTATAPKHLKEDLNEVVNTQFREIKTKMDRSNISLTHFNFDNDNEKMKWLLEKINCSGPTIIYVSSKKKCRELAQEIYKAGYLTGIYHGDMSYQERQTVQQQFIQNDIPIVVATSAFGMGINKPDIRTVIHFHLPTSPSSYIQEIGRAGRDGIYSQAISLYQSDDAFLLETLLFSDMITDADINAYKNGMLLPVEKQSIIDVLRTRYSINEIHQIFQRSESRKKEGYIRMLGYKNLTTCRREYLMSYFGENVQKPESCCDNDGIQEIINVKNPKKVTRKMNYLEKLNQIFTNN</sequence>
<evidence type="ECO:0000256" key="5">
    <source>
        <dbReference type="ARBA" id="ARBA00023125"/>
    </source>
</evidence>
<dbReference type="GO" id="GO:0006281">
    <property type="term" value="P:DNA repair"/>
    <property type="evidence" value="ECO:0007669"/>
    <property type="project" value="TreeGrafter"/>
</dbReference>
<dbReference type="GO" id="GO:0005524">
    <property type="term" value="F:ATP binding"/>
    <property type="evidence" value="ECO:0007669"/>
    <property type="project" value="UniProtKB-KW"/>
</dbReference>
<gene>
    <name evidence="11" type="ORF">EIG99_13245</name>
    <name evidence="10" type="ORF">I6J05_03805</name>
</gene>
<dbReference type="InterPro" id="IPR001650">
    <property type="entry name" value="Helicase_C-like"/>
</dbReference>
<accession>A0A143P888</accession>
<keyword evidence="3 11" id="KW-0347">Helicase</keyword>
<dbReference type="Proteomes" id="UP000595942">
    <property type="component" value="Chromosome"/>
</dbReference>
<dbReference type="InterPro" id="IPR027417">
    <property type="entry name" value="P-loop_NTPase"/>
</dbReference>
<dbReference type="AlphaFoldDB" id="A0A143P888"/>
<dbReference type="InterPro" id="IPR004589">
    <property type="entry name" value="DNA_helicase_ATP-dep_RecQ"/>
</dbReference>
<keyword evidence="5" id="KW-0238">DNA-binding</keyword>
<evidence type="ECO:0000259" key="8">
    <source>
        <dbReference type="PROSITE" id="PS51192"/>
    </source>
</evidence>
<evidence type="ECO:0000313" key="10">
    <source>
        <dbReference type="EMBL" id="QQS83458.1"/>
    </source>
</evidence>
<dbReference type="PANTHER" id="PTHR13710:SF84">
    <property type="entry name" value="ATP-DEPENDENT DNA HELICASE RECS-RELATED"/>
    <property type="match status" value="1"/>
</dbReference>
<dbReference type="Gene3D" id="3.40.50.300">
    <property type="entry name" value="P-loop containing nucleotide triphosphate hydrolases"/>
    <property type="match status" value="2"/>
</dbReference>
<dbReference type="InterPro" id="IPR011545">
    <property type="entry name" value="DEAD/DEAH_box_helicase_dom"/>
</dbReference>
<evidence type="ECO:0000259" key="9">
    <source>
        <dbReference type="PROSITE" id="PS51194"/>
    </source>
</evidence>
<dbReference type="PROSITE" id="PS00690">
    <property type="entry name" value="DEAH_ATP_HELICASE"/>
    <property type="match status" value="1"/>
</dbReference>
<dbReference type="GO" id="GO:0005737">
    <property type="term" value="C:cytoplasm"/>
    <property type="evidence" value="ECO:0007669"/>
    <property type="project" value="TreeGrafter"/>
</dbReference>
<dbReference type="GO" id="GO:0009378">
    <property type="term" value="F:four-way junction helicase activity"/>
    <property type="evidence" value="ECO:0007669"/>
    <property type="project" value="TreeGrafter"/>
</dbReference>
<evidence type="ECO:0000313" key="11">
    <source>
        <dbReference type="EMBL" id="RZH99807.1"/>
    </source>
</evidence>
<keyword evidence="4" id="KW-0067">ATP-binding</keyword>
<dbReference type="InterPro" id="IPR032284">
    <property type="entry name" value="RecQ_Zn-bd"/>
</dbReference>